<feature type="domain" description="AAA+ ATPase" evidence="5">
    <location>
        <begin position="940"/>
        <end position="1081"/>
    </location>
</feature>
<evidence type="ECO:0000256" key="3">
    <source>
        <dbReference type="ARBA" id="ARBA00022840"/>
    </source>
</evidence>
<accession>A0ABS7FPZ9</accession>
<dbReference type="PANTHER" id="PTHR43392:SF2">
    <property type="entry name" value="AAA-TYPE ATPASE FAMILY PROTEIN _ ANKYRIN REPEAT FAMILY PROTEIN"/>
    <property type="match status" value="1"/>
</dbReference>
<dbReference type="Pfam" id="PF17866">
    <property type="entry name" value="AAA_lid_6"/>
    <property type="match status" value="1"/>
</dbReference>
<evidence type="ECO:0000256" key="1">
    <source>
        <dbReference type="ARBA" id="ARBA00010378"/>
    </source>
</evidence>
<dbReference type="Gene3D" id="3.40.50.300">
    <property type="entry name" value="P-loop containing nucleotide triphosphate hydrolases"/>
    <property type="match status" value="3"/>
</dbReference>
<dbReference type="InterPro" id="IPR041627">
    <property type="entry name" value="AAA_lid_6"/>
</dbReference>
<dbReference type="RefSeq" id="WP_220165033.1">
    <property type="nucleotide sequence ID" value="NZ_JAIBOA010000004.1"/>
</dbReference>
<evidence type="ECO:0000256" key="2">
    <source>
        <dbReference type="ARBA" id="ARBA00022741"/>
    </source>
</evidence>
<keyword evidence="2" id="KW-0547">Nucleotide-binding</keyword>
<dbReference type="SMART" id="SM00382">
    <property type="entry name" value="AAA"/>
    <property type="match status" value="3"/>
</dbReference>
<sequence>MSAPRLPDHLELLLTDEPVLDVYAHGPWRVPDGLYEEIRERAVALNADARAGRLARRLSDFYGPGTSAAGAEQWSLLTFLLGAAALRGGSRGDVDYELLSAFLATPEAPVRDPAAWFTQGGRWRPPGLWLPEPAGDDPGLRAVAIDLAHEALDVFEGLAPVEARRAALAGLFDARRADPAARAADLAVPLGRLDEAWTAGLDDATVALLPELAGPISYLGWACQGLTAAHRRLGAAVPGGGGLDAALAGLLLAAGVRVAPAELAVALGTGAYELLQERLAALRAEFAAEEWQRDLRAWLARGLVAGEADACRAWLDTATRVLGAVQGLPDAAVGPRSPLPVRHFQLDVRRLFSYRRVLNAAAVPPPARPAAAAEPAAAAPADAGDELVGQPELTAVLADALTARLAGERPVRLLVAGPEGTGKGTAAELVQRILVERAVLRDALWVSDQVFAALTVSDAALWLQARVRECAEGRLLLVVDDLELLATADRCGAAAAEELRRLMARSPALDVVALCRPGGDRRLFEDNPALVQLFDVARTRDFDAAGFAELFARAAAVRGALVAPGAAAAAGLLLAQTPPVGNLRGARLAERLAAQCAAAALTRADTDAAEITEADLPRRPAAARDPQEELAALVGLTDVKEEVQALVAEARAVRLRRAAGMAAAGTRPRHLVFAGNPGTGRRSVAAIVGRVYAGLGVLSQGQLVEADRSDLLGDYATDTALKVRRAVQSALGGVLVVRDPHEAAPADPARAREVMDALVGALHDEPDDLLVVLTGPEDELNGLLRGRPDLAALFPRTLVFPDLTGAQLVRVFEQGAADAGYALGAGVTGKVGGLLQGAQRGPGFANARLAAGLLEWSVAMQGRRVLADGVVDETERLDEILLEDVPDTLVAAPRRASGDPLAEIDRLVGLAGIKAEIHRLVADARMAPDRDRAGMRLRSPARHLVFVGNPGTAKTTVARLLAAVYADLGLLDSGHLVEVTRSQLVGEFVGQTAPKVRAAVERARGGVLFIDEAYALTPGDSFDGRDFGQEAVDELVQAMENHRHDLVVIVAGYKSRMERFLASNPGLAGRFPRTLEFGDYSDDELVEIYASMAADQGFVLADGLLDAVRLRLGAEKHTESFANARFVRNLLEETIANQGRRLTSGGDLGEGAERAVEVRTLRPEDVPVAPPRDARPDFGFGRG</sequence>
<dbReference type="EMBL" id="JAIBOA010000004">
    <property type="protein sequence ID" value="MBW8482489.1"/>
    <property type="molecule type" value="Genomic_DNA"/>
</dbReference>
<dbReference type="InterPro" id="IPR003593">
    <property type="entry name" value="AAA+_ATPase"/>
</dbReference>
<feature type="domain" description="AAA+ ATPase" evidence="5">
    <location>
        <begin position="667"/>
        <end position="798"/>
    </location>
</feature>
<dbReference type="PRINTS" id="PR00819">
    <property type="entry name" value="CBXCFQXSUPER"/>
</dbReference>
<evidence type="ECO:0000313" key="6">
    <source>
        <dbReference type="EMBL" id="MBW8482489.1"/>
    </source>
</evidence>
<dbReference type="Gene3D" id="1.10.8.60">
    <property type="match status" value="2"/>
</dbReference>
<dbReference type="InterPro" id="IPR000641">
    <property type="entry name" value="CbxX/CfxQ"/>
</dbReference>
<dbReference type="Pfam" id="PF00004">
    <property type="entry name" value="AAA"/>
    <property type="match status" value="1"/>
</dbReference>
<keyword evidence="3" id="KW-0067">ATP-binding</keyword>
<dbReference type="InterPro" id="IPR027417">
    <property type="entry name" value="P-loop_NTPase"/>
</dbReference>
<evidence type="ECO:0000259" key="5">
    <source>
        <dbReference type="SMART" id="SM00382"/>
    </source>
</evidence>
<gene>
    <name evidence="6" type="ORF">K1Y72_08950</name>
</gene>
<feature type="domain" description="AAA+ ATPase" evidence="5">
    <location>
        <begin position="409"/>
        <end position="561"/>
    </location>
</feature>
<evidence type="ECO:0000313" key="7">
    <source>
        <dbReference type="Proteomes" id="UP000774570"/>
    </source>
</evidence>
<protein>
    <submittedName>
        <fullName evidence="6">AAA family ATPase</fullName>
    </submittedName>
</protein>
<proteinExistence type="inferred from homology"/>
<name>A0ABS7FPZ9_9ACTN</name>
<feature type="region of interest" description="Disordered" evidence="4">
    <location>
        <begin position="1163"/>
        <end position="1183"/>
    </location>
</feature>
<comment type="caution">
    <text evidence="6">The sequence shown here is derived from an EMBL/GenBank/DDBJ whole genome shotgun (WGS) entry which is preliminary data.</text>
</comment>
<organism evidence="6 7">
    <name type="scientific">Actinomadura parmotrematis</name>
    <dbReference type="NCBI Taxonomy" id="2864039"/>
    <lineage>
        <taxon>Bacteria</taxon>
        <taxon>Bacillati</taxon>
        <taxon>Actinomycetota</taxon>
        <taxon>Actinomycetes</taxon>
        <taxon>Streptosporangiales</taxon>
        <taxon>Thermomonosporaceae</taxon>
        <taxon>Actinomadura</taxon>
    </lineage>
</organism>
<evidence type="ECO:0000256" key="4">
    <source>
        <dbReference type="SAM" id="MobiDB-lite"/>
    </source>
</evidence>
<keyword evidence="7" id="KW-1185">Reference proteome</keyword>
<dbReference type="InterPro" id="IPR050773">
    <property type="entry name" value="CbxX/CfxQ_RuBisCO_ESX"/>
</dbReference>
<dbReference type="PANTHER" id="PTHR43392">
    <property type="entry name" value="AAA-TYPE ATPASE FAMILY PROTEIN / ANKYRIN REPEAT FAMILY PROTEIN"/>
    <property type="match status" value="1"/>
</dbReference>
<dbReference type="Proteomes" id="UP000774570">
    <property type="component" value="Unassembled WGS sequence"/>
</dbReference>
<comment type="similarity">
    <text evidence="1">Belongs to the CbxX/CfxQ family.</text>
</comment>
<dbReference type="InterPro" id="IPR003959">
    <property type="entry name" value="ATPase_AAA_core"/>
</dbReference>
<reference evidence="6 7" key="1">
    <citation type="submission" date="2021-07" db="EMBL/GenBank/DDBJ databases">
        <title>Actinomadura sp. PM05-2 isolated from lichen.</title>
        <authorList>
            <person name="Somphong A."/>
            <person name="Phongsopitanun W."/>
            <person name="Tanasupawat S."/>
            <person name="Peongsungnone V."/>
        </authorList>
    </citation>
    <scope>NUCLEOTIDE SEQUENCE [LARGE SCALE GENOMIC DNA]</scope>
    <source>
        <strain evidence="6 7">PM05-2</strain>
    </source>
</reference>
<dbReference type="SUPFAM" id="SSF52540">
    <property type="entry name" value="P-loop containing nucleoside triphosphate hydrolases"/>
    <property type="match status" value="3"/>
</dbReference>